<gene>
    <name evidence="2" type="ORF">OU415_05430</name>
</gene>
<feature type="compositionally biased region" description="Basic and acidic residues" evidence="1">
    <location>
        <begin position="283"/>
        <end position="302"/>
    </location>
</feature>
<comment type="caution">
    <text evidence="2">The sequence shown here is derived from an EMBL/GenBank/DDBJ whole genome shotgun (WGS) entry which is preliminary data.</text>
</comment>
<feature type="compositionally biased region" description="Basic and acidic residues" evidence="1">
    <location>
        <begin position="327"/>
        <end position="352"/>
    </location>
</feature>
<keyword evidence="3" id="KW-1185">Reference proteome</keyword>
<feature type="region of interest" description="Disordered" evidence="1">
    <location>
        <begin position="207"/>
        <end position="239"/>
    </location>
</feature>
<feature type="compositionally biased region" description="Pro residues" evidence="1">
    <location>
        <begin position="225"/>
        <end position="239"/>
    </location>
</feature>
<evidence type="ECO:0000313" key="2">
    <source>
        <dbReference type="EMBL" id="MDA3624869.1"/>
    </source>
</evidence>
<evidence type="ECO:0000313" key="3">
    <source>
        <dbReference type="Proteomes" id="UP001210380"/>
    </source>
</evidence>
<protein>
    <submittedName>
        <fullName evidence="2">Uncharacterized protein</fullName>
    </submittedName>
</protein>
<dbReference type="Proteomes" id="UP001210380">
    <property type="component" value="Unassembled WGS sequence"/>
</dbReference>
<sequence length="396" mass="41423">MVHVAEGAGPAERLHDLLLAMAGRVDDDGINSARELLGTGLPGAAAAYLTGCLIAGRITVDTTEQHQLRRVLEETRSAPGLADRLNAVDGATTGEHRFGDPGDIDASLAAALAPVTARLQGLRGLWCTARTTPAGVSYGAVPRRVLLAEVGSGGSTPAVAYQLLEALRRAGLNCSVEVFDSGAELPEYHREALAAAHRMHLDAAPAEPVAERPVEQAVEQQAPAEPTPEPAPEPAPAPAPFEQVRAEQQVPVEQAPVEQPAPVVPPAPAAQPAAAPAAPAAELRSEPSEQPQREAEPQREELPAVARSAEAAAEGPGMRVPAAVDAKLTDRERNLLRKLHEELAQREQDRSAPPRRQNGANNGEEGWTSTMPGGTGGFPPIGAAPANNQAYQQQRS</sequence>
<evidence type="ECO:0000256" key="1">
    <source>
        <dbReference type="SAM" id="MobiDB-lite"/>
    </source>
</evidence>
<reference evidence="2 3" key="1">
    <citation type="submission" date="2022-11" db="EMBL/GenBank/DDBJ databases">
        <title>Draft genome sequence of Saccharopolyspora sp. WRP15-2 isolated from rhizosphere soils of wild rice in Thailand.</title>
        <authorList>
            <person name="Duangmal K."/>
            <person name="Kammanee S."/>
            <person name="Muangham S."/>
        </authorList>
    </citation>
    <scope>NUCLEOTIDE SEQUENCE [LARGE SCALE GENOMIC DNA]</scope>
    <source>
        <strain evidence="2 3">WRP15-2</strain>
    </source>
</reference>
<organism evidence="2 3">
    <name type="scientific">Saccharopolyspora oryzae</name>
    <dbReference type="NCBI Taxonomy" id="2997343"/>
    <lineage>
        <taxon>Bacteria</taxon>
        <taxon>Bacillati</taxon>
        <taxon>Actinomycetota</taxon>
        <taxon>Actinomycetes</taxon>
        <taxon>Pseudonocardiales</taxon>
        <taxon>Pseudonocardiaceae</taxon>
        <taxon>Saccharopolyspora</taxon>
    </lineage>
</organism>
<feature type="compositionally biased region" description="Low complexity" evidence="1">
    <location>
        <begin position="270"/>
        <end position="282"/>
    </location>
</feature>
<dbReference type="EMBL" id="JAQGLA010000005">
    <property type="protein sequence ID" value="MDA3624869.1"/>
    <property type="molecule type" value="Genomic_DNA"/>
</dbReference>
<accession>A0ABT4UT13</accession>
<dbReference type="RefSeq" id="WP_270947439.1">
    <property type="nucleotide sequence ID" value="NZ_JAQGLA010000005.1"/>
</dbReference>
<feature type="compositionally biased region" description="Low complexity" evidence="1">
    <location>
        <begin position="215"/>
        <end position="224"/>
    </location>
</feature>
<feature type="compositionally biased region" description="Low complexity" evidence="1">
    <location>
        <begin position="383"/>
        <end position="396"/>
    </location>
</feature>
<feature type="region of interest" description="Disordered" evidence="1">
    <location>
        <begin position="254"/>
        <end position="396"/>
    </location>
</feature>
<feature type="compositionally biased region" description="Low complexity" evidence="1">
    <location>
        <begin position="303"/>
        <end position="313"/>
    </location>
</feature>
<proteinExistence type="predicted"/>
<name>A0ABT4UT13_9PSEU</name>